<name>A0A916W3Y2_9BACI</name>
<evidence type="ECO:0000313" key="3">
    <source>
        <dbReference type="Proteomes" id="UP000613512"/>
    </source>
</evidence>
<reference evidence="2" key="1">
    <citation type="journal article" date="2014" name="Int. J. Syst. Evol. Microbiol.">
        <title>Complete genome sequence of Corynebacterium casei LMG S-19264T (=DSM 44701T), isolated from a smear-ripened cheese.</title>
        <authorList>
            <consortium name="US DOE Joint Genome Institute (JGI-PGF)"/>
            <person name="Walter F."/>
            <person name="Albersmeier A."/>
            <person name="Kalinowski J."/>
            <person name="Ruckert C."/>
        </authorList>
    </citation>
    <scope>NUCLEOTIDE SEQUENCE</scope>
    <source>
        <strain evidence="2">CGMCC 1.12408</strain>
    </source>
</reference>
<dbReference type="Proteomes" id="UP000613512">
    <property type="component" value="Unassembled WGS sequence"/>
</dbReference>
<proteinExistence type="predicted"/>
<feature type="transmembrane region" description="Helical" evidence="1">
    <location>
        <begin position="42"/>
        <end position="60"/>
    </location>
</feature>
<evidence type="ECO:0000256" key="1">
    <source>
        <dbReference type="SAM" id="Phobius"/>
    </source>
</evidence>
<keyword evidence="1" id="KW-0472">Membrane</keyword>
<protein>
    <recommendedName>
        <fullName evidence="4">AtpZ/AtpI family protein</fullName>
    </recommendedName>
</protein>
<sequence length="72" mass="7441">MGEKPYRAIVLASAVSANLAGGAILGIFIGGWLDKTIATKPIFTIIGLLLGLAAGIYGMVTTVKKFTETGEE</sequence>
<dbReference type="Pfam" id="PF09527">
    <property type="entry name" value="ATPase_gene1"/>
    <property type="match status" value="1"/>
</dbReference>
<dbReference type="InterPro" id="IPR032820">
    <property type="entry name" value="ATPase_put"/>
</dbReference>
<dbReference type="AlphaFoldDB" id="A0A916W3Y2"/>
<organism evidence="2 3">
    <name type="scientific">Ornithinibacillus halotolerans</name>
    <dbReference type="NCBI Taxonomy" id="1274357"/>
    <lineage>
        <taxon>Bacteria</taxon>
        <taxon>Bacillati</taxon>
        <taxon>Bacillota</taxon>
        <taxon>Bacilli</taxon>
        <taxon>Bacillales</taxon>
        <taxon>Bacillaceae</taxon>
        <taxon>Ornithinibacillus</taxon>
    </lineage>
</organism>
<feature type="transmembrane region" description="Helical" evidence="1">
    <location>
        <begin position="6"/>
        <end position="30"/>
    </location>
</feature>
<keyword evidence="1" id="KW-0812">Transmembrane</keyword>
<keyword evidence="3" id="KW-1185">Reference proteome</keyword>
<accession>A0A916W3Y2</accession>
<keyword evidence="1" id="KW-1133">Transmembrane helix</keyword>
<reference evidence="2" key="2">
    <citation type="submission" date="2020-09" db="EMBL/GenBank/DDBJ databases">
        <authorList>
            <person name="Sun Q."/>
            <person name="Zhou Y."/>
        </authorList>
    </citation>
    <scope>NUCLEOTIDE SEQUENCE</scope>
    <source>
        <strain evidence="2">CGMCC 1.12408</strain>
    </source>
</reference>
<comment type="caution">
    <text evidence="2">The sequence shown here is derived from an EMBL/GenBank/DDBJ whole genome shotgun (WGS) entry which is preliminary data.</text>
</comment>
<dbReference type="EMBL" id="BMEY01000002">
    <property type="protein sequence ID" value="GGA64305.1"/>
    <property type="molecule type" value="Genomic_DNA"/>
</dbReference>
<dbReference type="RefSeq" id="WP_188383129.1">
    <property type="nucleotide sequence ID" value="NZ_BMEY01000002.1"/>
</dbReference>
<evidence type="ECO:0000313" key="2">
    <source>
        <dbReference type="EMBL" id="GGA64305.1"/>
    </source>
</evidence>
<gene>
    <name evidence="2" type="ORF">GCM10008025_05160</name>
</gene>
<evidence type="ECO:0008006" key="4">
    <source>
        <dbReference type="Google" id="ProtNLM"/>
    </source>
</evidence>